<dbReference type="AlphaFoldDB" id="A0A543ASX2"/>
<dbReference type="Proteomes" id="UP000317043">
    <property type="component" value="Unassembled WGS sequence"/>
</dbReference>
<dbReference type="Pfam" id="PF10978">
    <property type="entry name" value="DUF2785"/>
    <property type="match status" value="1"/>
</dbReference>
<dbReference type="RefSeq" id="WP_142035869.1">
    <property type="nucleotide sequence ID" value="NZ_JBHTGS010000001.1"/>
</dbReference>
<organism evidence="1 2">
    <name type="scientific">Stackebrandtia endophytica</name>
    <dbReference type="NCBI Taxonomy" id="1496996"/>
    <lineage>
        <taxon>Bacteria</taxon>
        <taxon>Bacillati</taxon>
        <taxon>Actinomycetota</taxon>
        <taxon>Actinomycetes</taxon>
        <taxon>Glycomycetales</taxon>
        <taxon>Glycomycetaceae</taxon>
        <taxon>Stackebrandtia</taxon>
    </lineage>
</organism>
<evidence type="ECO:0000313" key="2">
    <source>
        <dbReference type="Proteomes" id="UP000317043"/>
    </source>
</evidence>
<reference evidence="1 2" key="1">
    <citation type="submission" date="2019-06" db="EMBL/GenBank/DDBJ databases">
        <title>Sequencing the genomes of 1000 actinobacteria strains.</title>
        <authorList>
            <person name="Klenk H.-P."/>
        </authorList>
    </citation>
    <scope>NUCLEOTIDE SEQUENCE [LARGE SCALE GENOMIC DNA]</scope>
    <source>
        <strain evidence="1 2">DSM 45928</strain>
    </source>
</reference>
<dbReference type="EMBL" id="VFOW01000001">
    <property type="protein sequence ID" value="TQL75656.1"/>
    <property type="molecule type" value="Genomic_DNA"/>
</dbReference>
<evidence type="ECO:0000313" key="1">
    <source>
        <dbReference type="EMBL" id="TQL75656.1"/>
    </source>
</evidence>
<sequence>MNWADIIGADFVVPAPQLPELTAKLSEALRSPDPVERDEHAYSILATWIQRGLLDEDRLLALGDQMARRFTDEPIQARTFAALILASIVSAGTFRAAWFDAFAAWYPTERDTRGHDPDLGWLHAVAHGADLLGAMGGHRRVDAGRALGLSVDRMIAPTTHVWRDQEDDRLAVAQARILTREDLTAATSIGWLAPVDRFLDQGEPGPVPPAASNTMRTLRMLYLLTDRGVRGADGRPRELAHADQVRERLTELLARFTPWAW</sequence>
<accession>A0A543ASX2</accession>
<gene>
    <name evidence="1" type="ORF">FB566_1167</name>
</gene>
<proteinExistence type="predicted"/>
<comment type="caution">
    <text evidence="1">The sequence shown here is derived from an EMBL/GenBank/DDBJ whole genome shotgun (WGS) entry which is preliminary data.</text>
</comment>
<protein>
    <submittedName>
        <fullName evidence="1">Uncharacterized protein DUF2785</fullName>
    </submittedName>
</protein>
<keyword evidence="2" id="KW-1185">Reference proteome</keyword>
<dbReference type="InParanoid" id="A0A543ASX2"/>
<dbReference type="InterPro" id="IPR021247">
    <property type="entry name" value="DUF2785"/>
</dbReference>
<dbReference type="OrthoDB" id="7619731at2"/>
<name>A0A543ASX2_9ACTN</name>